<dbReference type="EMBL" id="JAWDGP010002410">
    <property type="protein sequence ID" value="KAK3783485.1"/>
    <property type="molecule type" value="Genomic_DNA"/>
</dbReference>
<name>A0AAE1A8Y2_9GAST</name>
<reference evidence="1" key="1">
    <citation type="journal article" date="2023" name="G3 (Bethesda)">
        <title>A reference genome for the long-term kleptoplast-retaining sea slug Elysia crispata morphotype clarki.</title>
        <authorList>
            <person name="Eastman K.E."/>
            <person name="Pendleton A.L."/>
            <person name="Shaikh M.A."/>
            <person name="Suttiyut T."/>
            <person name="Ogas R."/>
            <person name="Tomko P."/>
            <person name="Gavelis G."/>
            <person name="Widhalm J.R."/>
            <person name="Wisecaver J.H."/>
        </authorList>
    </citation>
    <scope>NUCLEOTIDE SEQUENCE</scope>
    <source>
        <strain evidence="1">ECLA1</strain>
    </source>
</reference>
<keyword evidence="2" id="KW-1185">Reference proteome</keyword>
<evidence type="ECO:0000313" key="2">
    <source>
        <dbReference type="Proteomes" id="UP001283361"/>
    </source>
</evidence>
<dbReference type="Proteomes" id="UP001283361">
    <property type="component" value="Unassembled WGS sequence"/>
</dbReference>
<accession>A0AAE1A8Y2</accession>
<organism evidence="1 2">
    <name type="scientific">Elysia crispata</name>
    <name type="common">lettuce slug</name>
    <dbReference type="NCBI Taxonomy" id="231223"/>
    <lineage>
        <taxon>Eukaryota</taxon>
        <taxon>Metazoa</taxon>
        <taxon>Spiralia</taxon>
        <taxon>Lophotrochozoa</taxon>
        <taxon>Mollusca</taxon>
        <taxon>Gastropoda</taxon>
        <taxon>Heterobranchia</taxon>
        <taxon>Euthyneura</taxon>
        <taxon>Panpulmonata</taxon>
        <taxon>Sacoglossa</taxon>
        <taxon>Placobranchoidea</taxon>
        <taxon>Plakobranchidae</taxon>
        <taxon>Elysia</taxon>
    </lineage>
</organism>
<sequence>MVILNSANILSRNSEFDNASFISASKKVPGFTLTICKSLVPPGCYRLRTACTGVDVSVCLGLFVISSTQARGNPPWTGHLT</sequence>
<comment type="caution">
    <text evidence="1">The sequence shown here is derived from an EMBL/GenBank/DDBJ whole genome shotgun (WGS) entry which is preliminary data.</text>
</comment>
<proteinExistence type="predicted"/>
<dbReference type="AlphaFoldDB" id="A0AAE1A8Y2"/>
<protein>
    <submittedName>
        <fullName evidence="1">Uncharacterized protein</fullName>
    </submittedName>
</protein>
<evidence type="ECO:0000313" key="1">
    <source>
        <dbReference type="EMBL" id="KAK3783485.1"/>
    </source>
</evidence>
<gene>
    <name evidence="1" type="ORF">RRG08_033742</name>
</gene>